<evidence type="ECO:0000313" key="3">
    <source>
        <dbReference type="EMBL" id="KAI0306654.1"/>
    </source>
</evidence>
<comment type="caution">
    <text evidence="3">The sequence shown here is derived from an EMBL/GenBank/DDBJ whole genome shotgun (WGS) entry which is preliminary data.</text>
</comment>
<organism evidence="3 4">
    <name type="scientific">Multifurca ochricompacta</name>
    <dbReference type="NCBI Taxonomy" id="376703"/>
    <lineage>
        <taxon>Eukaryota</taxon>
        <taxon>Fungi</taxon>
        <taxon>Dikarya</taxon>
        <taxon>Basidiomycota</taxon>
        <taxon>Agaricomycotina</taxon>
        <taxon>Agaricomycetes</taxon>
        <taxon>Russulales</taxon>
        <taxon>Russulaceae</taxon>
        <taxon>Multifurca</taxon>
    </lineage>
</organism>
<accession>A0AAD4MB70</accession>
<sequence>MTTTDHSLIELTDLLLSTPYRLAYAIPLLVLSTLLAFAGSFLTLDRTRSFQPRSSALQVPGSFNLTKRPKRLHLYLQGGLGGVAIGYSFGLHLSTFLALIAPNETTSTPLSSKSFLAVWVLTSVPFSIFSGLFRLAAFAFVGITGGACPVHLNSPQSFDTAHFLALLAPICCILTVLPSARTQRNSIRLTACATGAFGLTISISLLAHIQPWSNVWERLFIADGNGWGIGIERVLSAGYWFILIAGCSADWALKKFCGGNPDEEWDMYLVEYASSLPTSRDRAGVFQPLSYSFWERLFPRTQQSKPSVVSDYFPPPGDKHSSSSPLSFDHRRPGVLSKRPAMQQAFTFTDSPRPKQSHRPLSRLLGLKKAESHGYRKREAVKFDAIDPEDLSSDDEDDPLSTPPPLARRTSTRSSVTLTNGSTTGSQRLSPAKDSKKATAAKYAGLEGNDGGATEYSDYEDVTKAQPHTAEQRDSPGWKPPPVAPVGAVPMTPSLIRAVDRIAAAQSQAYGSPAPTDSSHTSTRKQRWETFWRDVTDKIAEGTNVR</sequence>
<gene>
    <name evidence="3" type="ORF">B0F90DRAFT_1691928</name>
</gene>
<feature type="compositionally biased region" description="Polar residues" evidence="1">
    <location>
        <begin position="506"/>
        <end position="521"/>
    </location>
</feature>
<feature type="transmembrane region" description="Helical" evidence="2">
    <location>
        <begin position="22"/>
        <end position="44"/>
    </location>
</feature>
<feature type="region of interest" description="Disordered" evidence="1">
    <location>
        <begin position="306"/>
        <end position="333"/>
    </location>
</feature>
<proteinExistence type="predicted"/>
<dbReference type="Proteomes" id="UP001203297">
    <property type="component" value="Unassembled WGS sequence"/>
</dbReference>
<feature type="compositionally biased region" description="Basic and acidic residues" evidence="1">
    <location>
        <begin position="368"/>
        <end position="385"/>
    </location>
</feature>
<name>A0AAD4MB70_9AGAM</name>
<feature type="transmembrane region" description="Helical" evidence="2">
    <location>
        <begin position="112"/>
        <end position="129"/>
    </location>
</feature>
<evidence type="ECO:0000256" key="1">
    <source>
        <dbReference type="SAM" id="MobiDB-lite"/>
    </source>
</evidence>
<evidence type="ECO:0000256" key="2">
    <source>
        <dbReference type="SAM" id="Phobius"/>
    </source>
</evidence>
<feature type="transmembrane region" description="Helical" evidence="2">
    <location>
        <begin position="189"/>
        <end position="209"/>
    </location>
</feature>
<feature type="compositionally biased region" description="Polar residues" evidence="1">
    <location>
        <begin position="418"/>
        <end position="429"/>
    </location>
</feature>
<dbReference type="AlphaFoldDB" id="A0AAD4MB70"/>
<keyword evidence="4" id="KW-1185">Reference proteome</keyword>
<feature type="compositionally biased region" description="Acidic residues" evidence="1">
    <location>
        <begin position="386"/>
        <end position="399"/>
    </location>
</feature>
<keyword evidence="2" id="KW-0472">Membrane</keyword>
<protein>
    <submittedName>
        <fullName evidence="3">Uncharacterized protein</fullName>
    </submittedName>
</protein>
<evidence type="ECO:0000313" key="4">
    <source>
        <dbReference type="Proteomes" id="UP001203297"/>
    </source>
</evidence>
<feature type="region of interest" description="Disordered" evidence="1">
    <location>
        <begin position="346"/>
        <end position="489"/>
    </location>
</feature>
<reference evidence="3" key="1">
    <citation type="journal article" date="2022" name="New Phytol.">
        <title>Evolutionary transition to the ectomycorrhizal habit in the genomes of a hyperdiverse lineage of mushroom-forming fungi.</title>
        <authorList>
            <person name="Looney B."/>
            <person name="Miyauchi S."/>
            <person name="Morin E."/>
            <person name="Drula E."/>
            <person name="Courty P.E."/>
            <person name="Kohler A."/>
            <person name="Kuo A."/>
            <person name="LaButti K."/>
            <person name="Pangilinan J."/>
            <person name="Lipzen A."/>
            <person name="Riley R."/>
            <person name="Andreopoulos W."/>
            <person name="He G."/>
            <person name="Johnson J."/>
            <person name="Nolan M."/>
            <person name="Tritt A."/>
            <person name="Barry K.W."/>
            <person name="Grigoriev I.V."/>
            <person name="Nagy L.G."/>
            <person name="Hibbett D."/>
            <person name="Henrissat B."/>
            <person name="Matheny P.B."/>
            <person name="Labbe J."/>
            <person name="Martin F.M."/>
        </authorList>
    </citation>
    <scope>NUCLEOTIDE SEQUENCE</scope>
    <source>
        <strain evidence="3">BPL690</strain>
    </source>
</reference>
<dbReference type="EMBL" id="WTXG01000003">
    <property type="protein sequence ID" value="KAI0306654.1"/>
    <property type="molecule type" value="Genomic_DNA"/>
</dbReference>
<feature type="transmembrane region" description="Helical" evidence="2">
    <location>
        <begin position="160"/>
        <end position="177"/>
    </location>
</feature>
<feature type="region of interest" description="Disordered" evidence="1">
    <location>
        <begin position="506"/>
        <end position="527"/>
    </location>
</feature>
<keyword evidence="2" id="KW-1133">Transmembrane helix</keyword>
<feature type="transmembrane region" description="Helical" evidence="2">
    <location>
        <begin position="136"/>
        <end position="154"/>
    </location>
</feature>
<keyword evidence="2" id="KW-0812">Transmembrane</keyword>
<feature type="compositionally biased region" description="Low complexity" evidence="1">
    <location>
        <begin position="408"/>
        <end position="417"/>
    </location>
</feature>
<feature type="transmembrane region" description="Helical" evidence="2">
    <location>
        <begin position="74"/>
        <end position="100"/>
    </location>
</feature>